<dbReference type="PROSITE" id="PS50126">
    <property type="entry name" value="S1"/>
    <property type="match status" value="1"/>
</dbReference>
<dbReference type="InterPro" id="IPR006641">
    <property type="entry name" value="YqgF/RNaseH-like_dom"/>
</dbReference>
<evidence type="ECO:0000313" key="3">
    <source>
        <dbReference type="Proteomes" id="UP001149719"/>
    </source>
</evidence>
<sequence length="721" mass="80951">MSNILKKLISEFSISQSAVEKTIDLFKNGSTVPFVARYRKEITEGMNDIQLRDFYDRWQYLEDFEHRQAFILNNLSEQKKLSSELHKAILESETKSQLEELYSPYKSSKVSKADIARQKGLAPLAELSWQQWDTFHPKNVQLWCSNNQLKISTEDAYSGVMDILCESLSLHIPLIAEIRKNLLDQGVIKSRVIRGKKEVGEKFQDYFDFSESIKRMSPHRMMALLRGKKENILRISISFDTEENIFPFFLLKDLAIIQLYESNQTITKLSAFKKEVLEKAWLEKILPKLESDILSELKNNAESKAIEVFANNLSDLLMAPPAGQKAILGVDPGFRNGVKIAAVTNKGLCSDHAVIYPHPPQNKIDQANKTLLQLIKNNNIELIAIGNGTASRETDLLIKKLIKENNLSCQSVIISEAGASVYSASAIASEEFPDLDVTIRGAISIARRLQDPLAELVKIEPQAIGVGQYQHDLKNSALIHALKAVVEDCVNRVGVNLNLASSSLLSFVSGLTPRLAENIVHHRNKEGAFRSRYDLKKVSGIGDKCFEQCAGFLRLPSSTYALDASGVHPESYALVENMAKSLRTSVDKLIENTPLITEVKQQRALFPEIDDYTFSDVLTELEKPGHDPRPKFTYATFRQDIHSMEDLKPEMVLEGTVTNVAAFGAFVDIGVHQDGLIHISQLSDRFVKDPRELVRVGQVVKVSVLEVDVKRKRISLKAFGL</sequence>
<dbReference type="Pfam" id="PF12836">
    <property type="entry name" value="HHH_3"/>
    <property type="match status" value="1"/>
</dbReference>
<accession>A0ABT4JZ97</accession>
<proteinExistence type="predicted"/>
<dbReference type="Pfam" id="PF00575">
    <property type="entry name" value="S1"/>
    <property type="match status" value="1"/>
</dbReference>
<gene>
    <name evidence="2" type="ORF">O1D97_18555</name>
</gene>
<protein>
    <submittedName>
        <fullName evidence="2">Tex family protein</fullName>
    </submittedName>
</protein>
<reference evidence="2" key="1">
    <citation type="submission" date="2022-12" db="EMBL/GenBank/DDBJ databases">
        <title>Marinomonas 15G1-11 sp. nov, isolated from marine algae.</title>
        <authorList>
            <person name="Butt M."/>
            <person name="Choi D.G."/>
            <person name="Kim J.M."/>
            <person name="Lee J.K."/>
            <person name="Baek J.H."/>
            <person name="Jeon C.O."/>
        </authorList>
    </citation>
    <scope>NUCLEOTIDE SEQUENCE</scope>
    <source>
        <strain evidence="2">15G1-11</strain>
    </source>
</reference>
<evidence type="ECO:0000313" key="2">
    <source>
        <dbReference type="EMBL" id="MCZ2723555.1"/>
    </source>
</evidence>
<dbReference type="SUPFAM" id="SSF158832">
    <property type="entry name" value="Tex N-terminal region-like"/>
    <property type="match status" value="1"/>
</dbReference>
<dbReference type="InterPro" id="IPR023319">
    <property type="entry name" value="Tex-like_HTH_dom_sf"/>
</dbReference>
<keyword evidence="3" id="KW-1185">Reference proteome</keyword>
<dbReference type="InterPro" id="IPR037027">
    <property type="entry name" value="YqgF/RNaseH-like_dom_sf"/>
</dbReference>
<dbReference type="SMART" id="SM00316">
    <property type="entry name" value="S1"/>
    <property type="match status" value="1"/>
</dbReference>
<dbReference type="Proteomes" id="UP001149719">
    <property type="component" value="Unassembled WGS sequence"/>
</dbReference>
<dbReference type="InterPro" id="IPR023323">
    <property type="entry name" value="Tex-like_dom_sf"/>
</dbReference>
<dbReference type="SUPFAM" id="SSF53098">
    <property type="entry name" value="Ribonuclease H-like"/>
    <property type="match status" value="1"/>
</dbReference>
<organism evidence="2 3">
    <name type="scientific">Marinomonas phaeophyticola</name>
    <dbReference type="NCBI Taxonomy" id="3004091"/>
    <lineage>
        <taxon>Bacteria</taxon>
        <taxon>Pseudomonadati</taxon>
        <taxon>Pseudomonadota</taxon>
        <taxon>Gammaproteobacteria</taxon>
        <taxon>Oceanospirillales</taxon>
        <taxon>Oceanospirillaceae</taxon>
        <taxon>Marinomonas</taxon>
    </lineage>
</organism>
<dbReference type="Gene3D" id="1.10.10.650">
    <property type="entry name" value="RuvA domain 2-like"/>
    <property type="match status" value="1"/>
</dbReference>
<dbReference type="SUPFAM" id="SSF47781">
    <property type="entry name" value="RuvA domain 2-like"/>
    <property type="match status" value="2"/>
</dbReference>
<dbReference type="InterPro" id="IPR018974">
    <property type="entry name" value="Tex-like_N"/>
</dbReference>
<dbReference type="Pfam" id="PF09371">
    <property type="entry name" value="Tex_N"/>
    <property type="match status" value="1"/>
</dbReference>
<dbReference type="InterPro" id="IPR032639">
    <property type="entry name" value="Tex_YqgF"/>
</dbReference>
<dbReference type="RefSeq" id="WP_269127688.1">
    <property type="nucleotide sequence ID" value="NZ_JAPUBN010000024.1"/>
</dbReference>
<dbReference type="Gene3D" id="3.30.420.140">
    <property type="entry name" value="YqgF/RNase H-like domain"/>
    <property type="match status" value="1"/>
</dbReference>
<dbReference type="InterPro" id="IPR044146">
    <property type="entry name" value="S1_Tex"/>
</dbReference>
<dbReference type="InterPro" id="IPR003029">
    <property type="entry name" value="S1_domain"/>
</dbReference>
<name>A0ABT4JZ97_9GAMM</name>
<dbReference type="Pfam" id="PF17674">
    <property type="entry name" value="HHH_9"/>
    <property type="match status" value="1"/>
</dbReference>
<dbReference type="InterPro" id="IPR012340">
    <property type="entry name" value="NA-bd_OB-fold"/>
</dbReference>
<evidence type="ECO:0000259" key="1">
    <source>
        <dbReference type="PROSITE" id="PS50126"/>
    </source>
</evidence>
<dbReference type="Pfam" id="PF22706">
    <property type="entry name" value="Tex_central_region"/>
    <property type="match status" value="1"/>
</dbReference>
<dbReference type="InterPro" id="IPR050437">
    <property type="entry name" value="Ribos_protein_bS1-like"/>
</dbReference>
<dbReference type="PANTHER" id="PTHR10724:SF10">
    <property type="entry name" value="S1 RNA-BINDING DOMAIN-CONTAINING PROTEIN 1"/>
    <property type="match status" value="1"/>
</dbReference>
<dbReference type="Gene3D" id="1.10.3500.10">
    <property type="entry name" value="Tex N-terminal region-like"/>
    <property type="match status" value="1"/>
</dbReference>
<feature type="domain" description="S1 motif" evidence="1">
    <location>
        <begin position="650"/>
        <end position="719"/>
    </location>
</feature>
<dbReference type="InterPro" id="IPR012337">
    <property type="entry name" value="RNaseH-like_sf"/>
</dbReference>
<dbReference type="Gene3D" id="1.10.150.310">
    <property type="entry name" value="Tex RuvX-like domain-like"/>
    <property type="match status" value="1"/>
</dbReference>
<dbReference type="EMBL" id="JAPUBN010000024">
    <property type="protein sequence ID" value="MCZ2723555.1"/>
    <property type="molecule type" value="Genomic_DNA"/>
</dbReference>
<dbReference type="PANTHER" id="PTHR10724">
    <property type="entry name" value="30S RIBOSOMAL PROTEIN S1"/>
    <property type="match status" value="1"/>
</dbReference>
<dbReference type="Gene3D" id="2.40.50.140">
    <property type="entry name" value="Nucleic acid-binding proteins"/>
    <property type="match status" value="1"/>
</dbReference>
<comment type="caution">
    <text evidence="2">The sequence shown here is derived from an EMBL/GenBank/DDBJ whole genome shotgun (WGS) entry which is preliminary data.</text>
</comment>
<dbReference type="InterPro" id="IPR010994">
    <property type="entry name" value="RuvA_2-like"/>
</dbReference>
<dbReference type="SMART" id="SM00732">
    <property type="entry name" value="YqgFc"/>
    <property type="match status" value="1"/>
</dbReference>
<dbReference type="InterPro" id="IPR041692">
    <property type="entry name" value="HHH_9"/>
</dbReference>
<dbReference type="CDD" id="cd05685">
    <property type="entry name" value="S1_Tex"/>
    <property type="match status" value="1"/>
</dbReference>
<dbReference type="Pfam" id="PF16921">
    <property type="entry name" value="Tex_YqgF"/>
    <property type="match status" value="1"/>
</dbReference>
<dbReference type="SUPFAM" id="SSF50249">
    <property type="entry name" value="Nucleic acid-binding proteins"/>
    <property type="match status" value="1"/>
</dbReference>
<dbReference type="InterPro" id="IPR055179">
    <property type="entry name" value="Tex-like_central_region"/>
</dbReference>